<name>A0ABX4XLI6_9LIST</name>
<sequence length="185" mass="21271">MNKTNRLEQIVKWLYPNKSPKVTLLDKIQLGVASGVVYFGVSIFLMTIITYLGDKGYIELVVGKEEHMMLILFIMSLFIIMFGLILKIAIHADVTRSVKYTRLSLKLAFYIILLTIINYLIGLTEYKDVDYWLLGIMLACFSRELFMYMNYGWRKLNASVKDGKDKMAILIAIFGTIISLVAIFK</sequence>
<protein>
    <recommendedName>
        <fullName evidence="4">Yip1 domain-containing protein</fullName>
    </recommendedName>
</protein>
<feature type="transmembrane region" description="Helical" evidence="1">
    <location>
        <begin position="167"/>
        <end position="184"/>
    </location>
</feature>
<evidence type="ECO:0000256" key="1">
    <source>
        <dbReference type="SAM" id="Phobius"/>
    </source>
</evidence>
<dbReference type="Proteomes" id="UP000236500">
    <property type="component" value="Unassembled WGS sequence"/>
</dbReference>
<feature type="transmembrane region" description="Helical" evidence="1">
    <location>
        <begin position="129"/>
        <end position="146"/>
    </location>
</feature>
<accession>A0ABX4XLI6</accession>
<keyword evidence="1" id="KW-0812">Transmembrane</keyword>
<keyword evidence="1" id="KW-1133">Transmembrane helix</keyword>
<keyword evidence="1" id="KW-0472">Membrane</keyword>
<proteinExistence type="predicted"/>
<organism evidence="2 3">
    <name type="scientific">Listeria newyorkensis</name>
    <dbReference type="NCBI Taxonomy" id="1497681"/>
    <lineage>
        <taxon>Bacteria</taxon>
        <taxon>Bacillati</taxon>
        <taxon>Bacillota</taxon>
        <taxon>Bacilli</taxon>
        <taxon>Bacillales</taxon>
        <taxon>Listeriaceae</taxon>
        <taxon>Listeria</taxon>
    </lineage>
</organism>
<dbReference type="EMBL" id="MPDH01000014">
    <property type="protein sequence ID" value="PNP90630.1"/>
    <property type="molecule type" value="Genomic_DNA"/>
</dbReference>
<feature type="transmembrane region" description="Helical" evidence="1">
    <location>
        <begin position="107"/>
        <end position="123"/>
    </location>
</feature>
<feature type="transmembrane region" description="Helical" evidence="1">
    <location>
        <begin position="67"/>
        <end position="86"/>
    </location>
</feature>
<reference evidence="2 3" key="1">
    <citation type="submission" date="2016-11" db="EMBL/GenBank/DDBJ databases">
        <title>Whole Genome Sequence of Listeria newyorkensis.</title>
        <authorList>
            <person name="Frink S."/>
            <person name="Morales C."/>
            <person name="Kiang D."/>
        </authorList>
    </citation>
    <scope>NUCLEOTIDE SEQUENCE [LARGE SCALE GENOMIC DNA]</scope>
    <source>
        <strain evidence="2 3">F1604011-044</strain>
    </source>
</reference>
<dbReference type="RefSeq" id="WP_103034970.1">
    <property type="nucleotide sequence ID" value="NZ_MPDH01000014.1"/>
</dbReference>
<evidence type="ECO:0000313" key="2">
    <source>
        <dbReference type="EMBL" id="PNP90630.1"/>
    </source>
</evidence>
<evidence type="ECO:0000313" key="3">
    <source>
        <dbReference type="Proteomes" id="UP000236500"/>
    </source>
</evidence>
<comment type="caution">
    <text evidence="2">The sequence shown here is derived from an EMBL/GenBank/DDBJ whole genome shotgun (WGS) entry which is preliminary data.</text>
</comment>
<feature type="transmembrane region" description="Helical" evidence="1">
    <location>
        <begin position="28"/>
        <end position="52"/>
    </location>
</feature>
<evidence type="ECO:0008006" key="4">
    <source>
        <dbReference type="Google" id="ProtNLM"/>
    </source>
</evidence>
<gene>
    <name evidence="2" type="ORF">BMT55_11675</name>
</gene>
<keyword evidence="3" id="KW-1185">Reference proteome</keyword>